<dbReference type="InterPro" id="IPR005625">
    <property type="entry name" value="PepSY-ass_TM"/>
</dbReference>
<keyword evidence="1" id="KW-0472">Membrane</keyword>
<name>A0A1L3JBP6_9SPHN</name>
<protein>
    <recommendedName>
        <fullName evidence="4">PepSY domain-containing protein</fullName>
    </recommendedName>
</protein>
<dbReference type="KEGG" id="sphl:LPB140_06945"/>
<dbReference type="PANTHER" id="PTHR34219:SF1">
    <property type="entry name" value="PEPSY DOMAIN-CONTAINING PROTEIN"/>
    <property type="match status" value="1"/>
</dbReference>
<dbReference type="Proteomes" id="UP000242561">
    <property type="component" value="Chromosome"/>
</dbReference>
<feature type="transmembrane region" description="Helical" evidence="1">
    <location>
        <begin position="177"/>
        <end position="199"/>
    </location>
</feature>
<dbReference type="PANTHER" id="PTHR34219">
    <property type="entry name" value="IRON-REGULATED INNER MEMBRANE PROTEIN-RELATED"/>
    <property type="match status" value="1"/>
</dbReference>
<dbReference type="Pfam" id="PF03929">
    <property type="entry name" value="PepSY_TM"/>
    <property type="match status" value="1"/>
</dbReference>
<sequence length="388" mass="43324">MWAGLFLIPFIILLSLTGSIYLFKPQLDRWEERDMRGLNTENSVSAEAQLSVVMKQYPDAQFHSYRLPENKGDAAMVHVALPHNGGMRDIYVSPAGDIIASHDPEKRISATVARIHGSLLLGKFGSILVEIAAIFAIMMILSGIYLWWPRTAGRHQHYAGILWPRLKNGVRIFWRDLHAVTGFWVAGLALILLFSGLPWTDNVGAGIKYIRAQMGWVDAKPQNWSGGGIKENVDMHVDAHGGHDHDAMLKAQAEAKKIRDLPPKKGLNDIVILASKENMPFPAIIQPPHAPARFGPPNGDVWKLSSEAQNRTLNRTILYDKNSGAIVKESSFADKHIADKIINYGIAWHEGQLFGWINQLIGLFTALALITISISGIKMWWRKRPKSK</sequence>
<proteinExistence type="predicted"/>
<dbReference type="AlphaFoldDB" id="A0A1L3JBP6"/>
<gene>
    <name evidence="2" type="ORF">LPB140_06945</name>
</gene>
<reference evidence="2 3" key="1">
    <citation type="submission" date="2016-11" db="EMBL/GenBank/DDBJ databases">
        <title>Sphingorhabdus sp. LPB0140, isolated from marine environment.</title>
        <authorList>
            <person name="Kim E."/>
            <person name="Yi H."/>
        </authorList>
    </citation>
    <scope>NUCLEOTIDE SEQUENCE [LARGE SCALE GENOMIC DNA]</scope>
    <source>
        <strain evidence="2 3">LPB0140</strain>
    </source>
</reference>
<keyword evidence="1" id="KW-1133">Transmembrane helix</keyword>
<keyword evidence="1" id="KW-0812">Transmembrane</keyword>
<keyword evidence="3" id="KW-1185">Reference proteome</keyword>
<dbReference type="EMBL" id="CP018154">
    <property type="protein sequence ID" value="APG62565.1"/>
    <property type="molecule type" value="Genomic_DNA"/>
</dbReference>
<accession>A0A1L3JBP6</accession>
<evidence type="ECO:0000313" key="2">
    <source>
        <dbReference type="EMBL" id="APG62565.1"/>
    </source>
</evidence>
<evidence type="ECO:0000256" key="1">
    <source>
        <dbReference type="SAM" id="Phobius"/>
    </source>
</evidence>
<evidence type="ECO:0008006" key="4">
    <source>
        <dbReference type="Google" id="ProtNLM"/>
    </source>
</evidence>
<evidence type="ECO:0000313" key="3">
    <source>
        <dbReference type="Proteomes" id="UP000242561"/>
    </source>
</evidence>
<feature type="transmembrane region" description="Helical" evidence="1">
    <location>
        <begin position="360"/>
        <end position="381"/>
    </location>
</feature>
<dbReference type="STRING" id="1913578.LPB140_06945"/>
<organism evidence="2 3">
    <name type="scientific">Sphingorhabdus lutea</name>
    <dbReference type="NCBI Taxonomy" id="1913578"/>
    <lineage>
        <taxon>Bacteria</taxon>
        <taxon>Pseudomonadati</taxon>
        <taxon>Pseudomonadota</taxon>
        <taxon>Alphaproteobacteria</taxon>
        <taxon>Sphingomonadales</taxon>
        <taxon>Sphingomonadaceae</taxon>
        <taxon>Sphingorhabdus</taxon>
    </lineage>
</organism>
<feature type="transmembrane region" description="Helical" evidence="1">
    <location>
        <begin position="127"/>
        <end position="148"/>
    </location>
</feature>